<keyword evidence="3" id="KW-1185">Reference proteome</keyword>
<comment type="caution">
    <text evidence="2">The sequence shown here is derived from an EMBL/GenBank/DDBJ whole genome shotgun (WGS) entry which is preliminary data.</text>
</comment>
<gene>
    <name evidence="2" type="ORF">GIS00_21715</name>
</gene>
<dbReference type="InterPro" id="IPR057952">
    <property type="entry name" value="Rv2743c-like"/>
</dbReference>
<accession>A0A7K1FT43</accession>
<dbReference type="NCBIfam" id="NF047839">
    <property type="entry name" value="PspM_Rv2743c"/>
    <property type="match status" value="1"/>
</dbReference>
<keyword evidence="1" id="KW-0472">Membrane</keyword>
<feature type="transmembrane region" description="Helical" evidence="1">
    <location>
        <begin position="82"/>
        <end position="106"/>
    </location>
</feature>
<dbReference type="Proteomes" id="UP000460221">
    <property type="component" value="Unassembled WGS sequence"/>
</dbReference>
<evidence type="ECO:0000313" key="2">
    <source>
        <dbReference type="EMBL" id="MTD16559.1"/>
    </source>
</evidence>
<dbReference type="AlphaFoldDB" id="A0A7K1FT43"/>
<evidence type="ECO:0000256" key="1">
    <source>
        <dbReference type="SAM" id="Phobius"/>
    </source>
</evidence>
<keyword evidence="1" id="KW-1133">Transmembrane helix</keyword>
<dbReference type="RefSeq" id="WP_154770511.1">
    <property type="nucleotide sequence ID" value="NZ_WLYK01000009.1"/>
</dbReference>
<protein>
    <submittedName>
        <fullName evidence="2">Uncharacterized protein</fullName>
    </submittedName>
</protein>
<name>A0A7K1FT43_9ACTN</name>
<evidence type="ECO:0000313" key="3">
    <source>
        <dbReference type="Proteomes" id="UP000460221"/>
    </source>
</evidence>
<keyword evidence="1" id="KW-0812">Transmembrane</keyword>
<proteinExistence type="predicted"/>
<feature type="transmembrane region" description="Helical" evidence="1">
    <location>
        <begin position="55"/>
        <end position="76"/>
    </location>
</feature>
<dbReference type="Pfam" id="PF25587">
    <property type="entry name" value="Rv2743c"/>
    <property type="match status" value="1"/>
</dbReference>
<sequence length="270" mass="29115">MSRPPARTRQARTALVKGIQAAGQVRDVAGEALRVRRDPSRVAVRRHAAAKRRTVAWSLVSLGAAAGGALQVYWMVTDAVTAGAVIWTVFALAVLLWSVPQVTLGLKDVRYRRKLIDTLPPPQPDRPAVPPMVRRQIQRLGALSDGLRQLVGMIGLVDDDAVLALRREVIADADAAELRLRRRAQELAGLLRARDVSAGQGRAGLDDTVRMIVEEIDRGVAEYGELVTAATDTVAAGEQLRVQPEALEHTTDRLRSLATGMRAISGAGPV</sequence>
<dbReference type="EMBL" id="WLYK01000009">
    <property type="protein sequence ID" value="MTD16559.1"/>
    <property type="molecule type" value="Genomic_DNA"/>
</dbReference>
<organism evidence="2 3">
    <name type="scientific">Nakamurella alba</name>
    <dbReference type="NCBI Taxonomy" id="2665158"/>
    <lineage>
        <taxon>Bacteria</taxon>
        <taxon>Bacillati</taxon>
        <taxon>Actinomycetota</taxon>
        <taxon>Actinomycetes</taxon>
        <taxon>Nakamurellales</taxon>
        <taxon>Nakamurellaceae</taxon>
        <taxon>Nakamurella</taxon>
    </lineage>
</organism>
<reference evidence="2 3" key="1">
    <citation type="submission" date="2019-11" db="EMBL/GenBank/DDBJ databases">
        <authorList>
            <person name="Jiang L.-Q."/>
        </authorList>
    </citation>
    <scope>NUCLEOTIDE SEQUENCE [LARGE SCALE GENOMIC DNA]</scope>
    <source>
        <strain evidence="2 3">YIM 132087</strain>
    </source>
</reference>